<reference evidence="7 8" key="1">
    <citation type="journal article" date="2015" name="Genome Announc.">
        <title>Expanding the biotechnology potential of lactobacilli through comparative genomics of 213 strains and associated genera.</title>
        <authorList>
            <person name="Sun Z."/>
            <person name="Harris H.M."/>
            <person name="McCann A."/>
            <person name="Guo C."/>
            <person name="Argimon S."/>
            <person name="Zhang W."/>
            <person name="Yang X."/>
            <person name="Jeffery I.B."/>
            <person name="Cooney J.C."/>
            <person name="Kagawa T.F."/>
            <person name="Liu W."/>
            <person name="Song Y."/>
            <person name="Salvetti E."/>
            <person name="Wrobel A."/>
            <person name="Rasinkangas P."/>
            <person name="Parkhill J."/>
            <person name="Rea M.C."/>
            <person name="O'Sullivan O."/>
            <person name="Ritari J."/>
            <person name="Douillard F.P."/>
            <person name="Paul Ross R."/>
            <person name="Yang R."/>
            <person name="Briner A.E."/>
            <person name="Felis G.E."/>
            <person name="de Vos W.M."/>
            <person name="Barrangou R."/>
            <person name="Klaenhammer T.R."/>
            <person name="Caufield P.W."/>
            <person name="Cui Y."/>
            <person name="Zhang H."/>
            <person name="O'Toole P.W."/>
        </authorList>
    </citation>
    <scope>NUCLEOTIDE SEQUENCE [LARGE SCALE GENOMIC DNA]</scope>
    <source>
        <strain evidence="7 8">DSM 20623</strain>
    </source>
</reference>
<keyword evidence="6" id="KW-0436">Ligase</keyword>
<keyword evidence="6" id="KW-0067">ATP-binding</keyword>
<dbReference type="GO" id="GO:0006412">
    <property type="term" value="P:translation"/>
    <property type="evidence" value="ECO:0007669"/>
    <property type="project" value="UniProtKB-UniRule"/>
</dbReference>
<comment type="catalytic activity">
    <reaction evidence="5 6">
        <text>L-glutamyl-tRNA(Gln) + L-glutamine + ATP + H2O = L-glutaminyl-tRNA(Gln) + L-glutamate + ADP + phosphate + H(+)</text>
        <dbReference type="Rhea" id="RHEA:17521"/>
        <dbReference type="Rhea" id="RHEA-COMP:9681"/>
        <dbReference type="Rhea" id="RHEA-COMP:9684"/>
        <dbReference type="ChEBI" id="CHEBI:15377"/>
        <dbReference type="ChEBI" id="CHEBI:15378"/>
        <dbReference type="ChEBI" id="CHEBI:29985"/>
        <dbReference type="ChEBI" id="CHEBI:30616"/>
        <dbReference type="ChEBI" id="CHEBI:43474"/>
        <dbReference type="ChEBI" id="CHEBI:58359"/>
        <dbReference type="ChEBI" id="CHEBI:78520"/>
        <dbReference type="ChEBI" id="CHEBI:78521"/>
        <dbReference type="ChEBI" id="CHEBI:456216"/>
    </reaction>
</comment>
<dbReference type="GO" id="GO:0005524">
    <property type="term" value="F:ATP binding"/>
    <property type="evidence" value="ECO:0007669"/>
    <property type="project" value="UniProtKB-KW"/>
</dbReference>
<comment type="caution">
    <text evidence="7">The sequence shown here is derived from an EMBL/GenBank/DDBJ whole genome shotgun (WGS) entry which is preliminary data.</text>
</comment>
<evidence type="ECO:0000256" key="5">
    <source>
        <dbReference type="ARBA" id="ARBA00047913"/>
    </source>
</evidence>
<dbReference type="InterPro" id="IPR036113">
    <property type="entry name" value="Asp/Glu-ADT_sf_sub_c"/>
</dbReference>
<proteinExistence type="inferred from homology"/>
<comment type="function">
    <text evidence="3 6">Allows the formation of correctly charged Asn-tRNA(Asn) or Gln-tRNA(Gln) through the transamidation of misacylated Asp-tRNA(Asn) or Glu-tRNA(Gln) in organisms which lack either or both of asparaginyl-tRNA or glutaminyl-tRNA synthetases. The reaction takes place in the presence of glutamine and ATP through an activated phospho-Asp-tRNA(Asn) or phospho-Glu-tRNA(Gln).</text>
</comment>
<dbReference type="NCBIfam" id="TIGR00135">
    <property type="entry name" value="gatC"/>
    <property type="match status" value="1"/>
</dbReference>
<dbReference type="SUPFAM" id="SSF141000">
    <property type="entry name" value="Glu-tRNAGln amidotransferase C subunit"/>
    <property type="match status" value="1"/>
</dbReference>
<evidence type="ECO:0000256" key="6">
    <source>
        <dbReference type="HAMAP-Rule" id="MF_00122"/>
    </source>
</evidence>
<evidence type="ECO:0000256" key="4">
    <source>
        <dbReference type="ARBA" id="ARBA00047380"/>
    </source>
</evidence>
<dbReference type="HAMAP" id="MF_00122">
    <property type="entry name" value="GatC"/>
    <property type="match status" value="1"/>
</dbReference>
<comment type="catalytic activity">
    <reaction evidence="4 6">
        <text>L-aspartyl-tRNA(Asn) + L-glutamine + ATP + H2O = L-asparaginyl-tRNA(Asn) + L-glutamate + ADP + phosphate + 2 H(+)</text>
        <dbReference type="Rhea" id="RHEA:14513"/>
        <dbReference type="Rhea" id="RHEA-COMP:9674"/>
        <dbReference type="Rhea" id="RHEA-COMP:9677"/>
        <dbReference type="ChEBI" id="CHEBI:15377"/>
        <dbReference type="ChEBI" id="CHEBI:15378"/>
        <dbReference type="ChEBI" id="CHEBI:29985"/>
        <dbReference type="ChEBI" id="CHEBI:30616"/>
        <dbReference type="ChEBI" id="CHEBI:43474"/>
        <dbReference type="ChEBI" id="CHEBI:58359"/>
        <dbReference type="ChEBI" id="CHEBI:78515"/>
        <dbReference type="ChEBI" id="CHEBI:78516"/>
        <dbReference type="ChEBI" id="CHEBI:456216"/>
    </reaction>
</comment>
<dbReference type="PATRIC" id="fig|1449336.4.peg.393"/>
<evidence type="ECO:0000256" key="1">
    <source>
        <dbReference type="ARBA" id="ARBA00010757"/>
    </source>
</evidence>
<evidence type="ECO:0000256" key="3">
    <source>
        <dbReference type="ARBA" id="ARBA00024799"/>
    </source>
</evidence>
<dbReference type="Gene3D" id="1.10.20.60">
    <property type="entry name" value="Glu-tRNAGln amidotransferase C subunit, N-terminal domain"/>
    <property type="match status" value="1"/>
</dbReference>
<keyword evidence="8" id="KW-1185">Reference proteome</keyword>
<dbReference type="PANTHER" id="PTHR15004:SF0">
    <property type="entry name" value="GLUTAMYL-TRNA(GLN) AMIDOTRANSFERASE SUBUNIT C, MITOCHONDRIAL"/>
    <property type="match status" value="1"/>
</dbReference>
<dbReference type="AlphaFoldDB" id="A0A0R2HY80"/>
<comment type="similarity">
    <text evidence="1 6">Belongs to the GatC family.</text>
</comment>
<organism evidence="7 8">
    <name type="scientific">Carnobacterium divergens DSM 20623</name>
    <dbReference type="NCBI Taxonomy" id="1449336"/>
    <lineage>
        <taxon>Bacteria</taxon>
        <taxon>Bacillati</taxon>
        <taxon>Bacillota</taxon>
        <taxon>Bacilli</taxon>
        <taxon>Lactobacillales</taxon>
        <taxon>Carnobacteriaceae</taxon>
        <taxon>Carnobacterium</taxon>
    </lineage>
</organism>
<gene>
    <name evidence="6" type="primary">gatC</name>
    <name evidence="7" type="ORF">IV74_GL000386</name>
</gene>
<protein>
    <recommendedName>
        <fullName evidence="6">Aspartyl/glutamyl-tRNA(Asn/Gln) amidotransferase subunit C</fullName>
        <shortName evidence="6">Asp/Glu-ADT subunit C</shortName>
        <ecNumber evidence="6">6.3.5.-</ecNumber>
    </recommendedName>
</protein>
<dbReference type="GO" id="GO:0050566">
    <property type="term" value="F:asparaginyl-tRNA synthase (glutamine-hydrolyzing) activity"/>
    <property type="evidence" value="ECO:0007669"/>
    <property type="project" value="RHEA"/>
</dbReference>
<dbReference type="GO" id="GO:0006450">
    <property type="term" value="P:regulation of translational fidelity"/>
    <property type="evidence" value="ECO:0007669"/>
    <property type="project" value="InterPro"/>
</dbReference>
<sequence>MAITESEVKHVAKLSKLAFKDSEIAHFTEQMDQIIGMVEQLEAIDTTGVPITTHALETVNVMRSDVATEGTDRKELFKNVKTEKDGLIQVPAIMDNGEAGA</sequence>
<evidence type="ECO:0000313" key="8">
    <source>
        <dbReference type="Proteomes" id="UP000051658"/>
    </source>
</evidence>
<dbReference type="PANTHER" id="PTHR15004">
    <property type="entry name" value="GLUTAMYL-TRNA(GLN) AMIDOTRANSFERASE SUBUNIT C, MITOCHONDRIAL"/>
    <property type="match status" value="1"/>
</dbReference>
<dbReference type="EC" id="6.3.5.-" evidence="6"/>
<dbReference type="GeneID" id="89588379"/>
<dbReference type="GO" id="GO:0050567">
    <property type="term" value="F:glutaminyl-tRNA synthase (glutamine-hydrolyzing) activity"/>
    <property type="evidence" value="ECO:0007669"/>
    <property type="project" value="UniProtKB-UniRule"/>
</dbReference>
<dbReference type="RefSeq" id="WP_034570873.1">
    <property type="nucleotide sequence ID" value="NZ_JQBS01000007.1"/>
</dbReference>
<dbReference type="InterPro" id="IPR003837">
    <property type="entry name" value="GatC"/>
</dbReference>
<comment type="subunit">
    <text evidence="2 6">Heterotrimer of A, B and C subunits.</text>
</comment>
<evidence type="ECO:0000313" key="7">
    <source>
        <dbReference type="EMBL" id="KRN57403.1"/>
    </source>
</evidence>
<accession>A0A0R2HY80</accession>
<dbReference type="Pfam" id="PF02686">
    <property type="entry name" value="GatC"/>
    <property type="match status" value="1"/>
</dbReference>
<dbReference type="GO" id="GO:0070681">
    <property type="term" value="P:glutaminyl-tRNAGln biosynthesis via transamidation"/>
    <property type="evidence" value="ECO:0007669"/>
    <property type="project" value="TreeGrafter"/>
</dbReference>
<dbReference type="Proteomes" id="UP000051658">
    <property type="component" value="Unassembled WGS sequence"/>
</dbReference>
<keyword evidence="6" id="KW-0648">Protein biosynthesis</keyword>
<name>A0A0R2HY80_CARDV</name>
<evidence type="ECO:0000256" key="2">
    <source>
        <dbReference type="ARBA" id="ARBA00011123"/>
    </source>
</evidence>
<dbReference type="eggNOG" id="COG0721">
    <property type="taxonomic scope" value="Bacteria"/>
</dbReference>
<dbReference type="EMBL" id="JQBS01000007">
    <property type="protein sequence ID" value="KRN57403.1"/>
    <property type="molecule type" value="Genomic_DNA"/>
</dbReference>
<keyword evidence="6" id="KW-0547">Nucleotide-binding</keyword>